<evidence type="ECO:0000313" key="4">
    <source>
        <dbReference type="Proteomes" id="UP001193081"/>
    </source>
</evidence>
<keyword evidence="4" id="KW-1185">Reference proteome</keyword>
<evidence type="ECO:0000313" key="3">
    <source>
        <dbReference type="EMBL" id="MBP1465695.1"/>
    </source>
</evidence>
<reference evidence="3 4" key="1">
    <citation type="submission" date="2021-03" db="EMBL/GenBank/DDBJ databases">
        <authorList>
            <person name="Grouzdev D.S."/>
        </authorList>
    </citation>
    <scope>NUCLEOTIDE SEQUENCE [LARGE SCALE GENOMIC DNA]</scope>
    <source>
        <strain evidence="3 4">M50-1</strain>
    </source>
</reference>
<organism evidence="3 4">
    <name type="scientific">Candidatus Chloroploca mongolica</name>
    <dbReference type="NCBI Taxonomy" id="2528176"/>
    <lineage>
        <taxon>Bacteria</taxon>
        <taxon>Bacillati</taxon>
        <taxon>Chloroflexota</taxon>
        <taxon>Chloroflexia</taxon>
        <taxon>Chloroflexales</taxon>
        <taxon>Chloroflexineae</taxon>
        <taxon>Oscillochloridaceae</taxon>
        <taxon>Candidatus Chloroploca</taxon>
    </lineage>
</organism>
<dbReference type="Pfam" id="PF01145">
    <property type="entry name" value="Band_7"/>
    <property type="match status" value="1"/>
</dbReference>
<dbReference type="SMART" id="SM00244">
    <property type="entry name" value="PHB"/>
    <property type="match status" value="1"/>
</dbReference>
<dbReference type="RefSeq" id="WP_135477727.1">
    <property type="nucleotide sequence ID" value="NZ_SIJK02000011.1"/>
</dbReference>
<dbReference type="Proteomes" id="UP001193081">
    <property type="component" value="Unassembled WGS sequence"/>
</dbReference>
<accession>A0ABS4D8F6</accession>
<dbReference type="InterPro" id="IPR036013">
    <property type="entry name" value="Band_7/SPFH_dom_sf"/>
</dbReference>
<evidence type="ECO:0000256" key="1">
    <source>
        <dbReference type="SAM" id="Phobius"/>
    </source>
</evidence>
<sequence length="337" mass="37786">MSAVIIGIMMGFIGWFVVRYIMLSFYTVNQNERAVKTIFGRAERLPASQAAEDPFTEFLRPEERERYRYPQVRVIMPGGPYFKWPWERIHKVSIATQTINMALDLEDPKANGGGTFLEAVTKDQLNVGLKGQIRYRVSERHLYPYLFGVKNPVVHVMGYFISILRERIANFEAPTPLGVLPPITTELSASAVDSSIVSGVSINDLRKNLRDLNEHMDRECLSSAVRYGIVLDASLITEIDAPREVESAMAAINTAHNQVSSDISLAQAGADQTIVQSKRAVEIETLKAQAEVEPLKALADQLHQLDISGPGALDAYLRNVRLNLFRKAERVIMEVER</sequence>
<dbReference type="Gene3D" id="3.30.479.30">
    <property type="entry name" value="Band 7 domain"/>
    <property type="match status" value="1"/>
</dbReference>
<keyword evidence="1" id="KW-1133">Transmembrane helix</keyword>
<dbReference type="PANTHER" id="PTHR43327:SF47">
    <property type="entry name" value="BAND 7 PROTEIN"/>
    <property type="match status" value="1"/>
</dbReference>
<dbReference type="SUPFAM" id="SSF117892">
    <property type="entry name" value="Band 7/SPFH domain"/>
    <property type="match status" value="1"/>
</dbReference>
<protein>
    <submittedName>
        <fullName evidence="3">SPFH domain-containing protein</fullName>
    </submittedName>
</protein>
<dbReference type="EMBL" id="SIJK02000011">
    <property type="protein sequence ID" value="MBP1465695.1"/>
    <property type="molecule type" value="Genomic_DNA"/>
</dbReference>
<evidence type="ECO:0000259" key="2">
    <source>
        <dbReference type="SMART" id="SM00244"/>
    </source>
</evidence>
<feature type="transmembrane region" description="Helical" evidence="1">
    <location>
        <begin position="6"/>
        <end position="28"/>
    </location>
</feature>
<name>A0ABS4D8F6_9CHLR</name>
<proteinExistence type="predicted"/>
<keyword evidence="1" id="KW-0812">Transmembrane</keyword>
<gene>
    <name evidence="3" type="ORF">EYB53_008260</name>
</gene>
<keyword evidence="1" id="KW-0472">Membrane</keyword>
<feature type="domain" description="Band 7" evidence="2">
    <location>
        <begin position="23"/>
        <end position="253"/>
    </location>
</feature>
<dbReference type="InterPro" id="IPR050710">
    <property type="entry name" value="Band7/mec-2_domain"/>
</dbReference>
<dbReference type="InterPro" id="IPR001107">
    <property type="entry name" value="Band_7"/>
</dbReference>
<dbReference type="PANTHER" id="PTHR43327">
    <property type="entry name" value="STOMATIN-LIKE PROTEIN 2, MITOCHONDRIAL"/>
    <property type="match status" value="1"/>
</dbReference>
<comment type="caution">
    <text evidence="3">The sequence shown here is derived from an EMBL/GenBank/DDBJ whole genome shotgun (WGS) entry which is preliminary data.</text>
</comment>